<keyword evidence="4" id="KW-1185">Reference proteome</keyword>
<evidence type="ECO:0000313" key="4">
    <source>
        <dbReference type="Proteomes" id="UP000078046"/>
    </source>
</evidence>
<comment type="caution">
    <text evidence="3">The sequence shown here is derived from an EMBL/GenBank/DDBJ whole genome shotgun (WGS) entry which is preliminary data.</text>
</comment>
<organism evidence="3 4">
    <name type="scientific">Intoshia linei</name>
    <dbReference type="NCBI Taxonomy" id="1819745"/>
    <lineage>
        <taxon>Eukaryota</taxon>
        <taxon>Metazoa</taxon>
        <taxon>Spiralia</taxon>
        <taxon>Lophotrochozoa</taxon>
        <taxon>Mesozoa</taxon>
        <taxon>Orthonectida</taxon>
        <taxon>Rhopaluridae</taxon>
        <taxon>Intoshia</taxon>
    </lineage>
</organism>
<dbReference type="Proteomes" id="UP000078046">
    <property type="component" value="Unassembled WGS sequence"/>
</dbReference>
<protein>
    <submittedName>
        <fullName evidence="3">Uncharacterized protein</fullName>
    </submittedName>
</protein>
<keyword evidence="2" id="KW-1133">Transmembrane helix</keyword>
<gene>
    <name evidence="3" type="ORF">A3Q56_04018</name>
</gene>
<accession>A0A177B4B7</accession>
<dbReference type="EMBL" id="LWCA01000482">
    <property type="protein sequence ID" value="OAF68254.1"/>
    <property type="molecule type" value="Genomic_DNA"/>
</dbReference>
<feature type="transmembrane region" description="Helical" evidence="2">
    <location>
        <begin position="135"/>
        <end position="154"/>
    </location>
</feature>
<dbReference type="AlphaFoldDB" id="A0A177B4B7"/>
<sequence>MNLKKPNDNINSNDKDSKSLTKEKKLQKSDSIMQTIFTNLLAHQMGTKLPVDLKEVKSKDKEIVVQIVDKMLNMFDVVTAKNIKTKQNLNFSNKKKEVHPIHKKIEKIGKENSYISKKINEDFHINKDYRECGKLVFIFLIFIIVVCVDQKYILKYVNFIEHQINDVIDNINIAKNKELEDFEELGNDGIHAIFNNLRSYAKHCPKNLEDIFLLESKMIQSSSVSNKTTLKYFCIIDK</sequence>
<evidence type="ECO:0000313" key="3">
    <source>
        <dbReference type="EMBL" id="OAF68254.1"/>
    </source>
</evidence>
<evidence type="ECO:0000256" key="2">
    <source>
        <dbReference type="SAM" id="Phobius"/>
    </source>
</evidence>
<name>A0A177B4B7_9BILA</name>
<feature type="region of interest" description="Disordered" evidence="1">
    <location>
        <begin position="1"/>
        <end position="26"/>
    </location>
</feature>
<keyword evidence="2" id="KW-0812">Transmembrane</keyword>
<feature type="compositionally biased region" description="Basic and acidic residues" evidence="1">
    <location>
        <begin position="13"/>
        <end position="26"/>
    </location>
</feature>
<keyword evidence="2" id="KW-0472">Membrane</keyword>
<proteinExistence type="predicted"/>
<evidence type="ECO:0000256" key="1">
    <source>
        <dbReference type="SAM" id="MobiDB-lite"/>
    </source>
</evidence>
<reference evidence="3 4" key="1">
    <citation type="submission" date="2016-04" db="EMBL/GenBank/DDBJ databases">
        <title>The genome of Intoshia linei affirms orthonectids as highly simplified spiralians.</title>
        <authorList>
            <person name="Mikhailov K.V."/>
            <person name="Slusarev G.S."/>
            <person name="Nikitin M.A."/>
            <person name="Logacheva M.D."/>
            <person name="Penin A."/>
            <person name="Aleoshin V."/>
            <person name="Panchin Y.V."/>
        </authorList>
    </citation>
    <scope>NUCLEOTIDE SEQUENCE [LARGE SCALE GENOMIC DNA]</scope>
    <source>
        <strain evidence="3">Intl2013</strain>
        <tissue evidence="3">Whole animal</tissue>
    </source>
</reference>